<dbReference type="GO" id="GO:0016491">
    <property type="term" value="F:oxidoreductase activity"/>
    <property type="evidence" value="ECO:0007669"/>
    <property type="project" value="UniProtKB-KW"/>
</dbReference>
<evidence type="ECO:0000256" key="1">
    <source>
        <dbReference type="ARBA" id="ARBA00006484"/>
    </source>
</evidence>
<gene>
    <name evidence="4" type="ORF">B0I35DRAFT_449606</name>
</gene>
<dbReference type="InterPro" id="IPR036291">
    <property type="entry name" value="NAD(P)-bd_dom_sf"/>
</dbReference>
<dbReference type="AlphaFoldDB" id="A0A8K0WTY0"/>
<organism evidence="4 5">
    <name type="scientific">Stachybotrys elegans</name>
    <dbReference type="NCBI Taxonomy" id="80388"/>
    <lineage>
        <taxon>Eukaryota</taxon>
        <taxon>Fungi</taxon>
        <taxon>Dikarya</taxon>
        <taxon>Ascomycota</taxon>
        <taxon>Pezizomycotina</taxon>
        <taxon>Sordariomycetes</taxon>
        <taxon>Hypocreomycetidae</taxon>
        <taxon>Hypocreales</taxon>
        <taxon>Stachybotryaceae</taxon>
        <taxon>Stachybotrys</taxon>
    </lineage>
</organism>
<dbReference type="Pfam" id="PF13561">
    <property type="entry name" value="adh_short_C2"/>
    <property type="match status" value="1"/>
</dbReference>
<dbReference type="CDD" id="cd05233">
    <property type="entry name" value="SDR_c"/>
    <property type="match status" value="1"/>
</dbReference>
<dbReference type="OrthoDB" id="1669814at2759"/>
<evidence type="ECO:0000256" key="2">
    <source>
        <dbReference type="ARBA" id="ARBA00022857"/>
    </source>
</evidence>
<evidence type="ECO:0000313" key="4">
    <source>
        <dbReference type="EMBL" id="KAH7324706.1"/>
    </source>
</evidence>
<dbReference type="SUPFAM" id="SSF51735">
    <property type="entry name" value="NAD(P)-binding Rossmann-fold domains"/>
    <property type="match status" value="1"/>
</dbReference>
<keyword evidence="5" id="KW-1185">Reference proteome</keyword>
<protein>
    <recommendedName>
        <fullName evidence="6">Levodione reductase</fullName>
    </recommendedName>
</protein>
<dbReference type="PRINTS" id="PR00081">
    <property type="entry name" value="GDHRDH"/>
</dbReference>
<evidence type="ECO:0000313" key="5">
    <source>
        <dbReference type="Proteomes" id="UP000813444"/>
    </source>
</evidence>
<comment type="similarity">
    <text evidence="1">Belongs to the short-chain dehydrogenases/reductases (SDR) family.</text>
</comment>
<proteinExistence type="inferred from homology"/>
<keyword evidence="3" id="KW-0560">Oxidoreductase</keyword>
<dbReference type="PANTHER" id="PTHR24321:SF8">
    <property type="entry name" value="ESTRADIOL 17-BETA-DEHYDROGENASE 8-RELATED"/>
    <property type="match status" value="1"/>
</dbReference>
<sequence length="265" mass="28210">MATPYPFQDKVVTITGASRGVGLALAKYLLVRGATISISSSNADNIAAAAAELEKDFPDAKDRILSAAVNTKDLSAVAKWITDTVARFGKIDACANVAGREQRKLRPITAMDLDDWEDLLATNLTGTFHCLREEMKVISEGGSIVNVGSVASSYASAGVAGYITSKHGLIGLTKVAAFEAAPRNVRVNAICPGSINTSMMQTPFDIGEGKTWELTADNVPQLFKRFSEPEEIAAGIAFLLGDESKFVTKSSWFMDGGWMEGSFSG</sequence>
<name>A0A8K0WTY0_9HYPO</name>
<comment type="caution">
    <text evidence="4">The sequence shown here is derived from an EMBL/GenBank/DDBJ whole genome shotgun (WGS) entry which is preliminary data.</text>
</comment>
<keyword evidence="2" id="KW-0521">NADP</keyword>
<dbReference type="Proteomes" id="UP000813444">
    <property type="component" value="Unassembled WGS sequence"/>
</dbReference>
<dbReference type="PANTHER" id="PTHR24321">
    <property type="entry name" value="DEHYDROGENASES, SHORT CHAIN"/>
    <property type="match status" value="1"/>
</dbReference>
<dbReference type="FunFam" id="3.40.50.720:FF:000084">
    <property type="entry name" value="Short-chain dehydrogenase reductase"/>
    <property type="match status" value="1"/>
</dbReference>
<dbReference type="InterPro" id="IPR002347">
    <property type="entry name" value="SDR_fam"/>
</dbReference>
<dbReference type="Gene3D" id="3.40.50.720">
    <property type="entry name" value="NAD(P)-binding Rossmann-like Domain"/>
    <property type="match status" value="1"/>
</dbReference>
<evidence type="ECO:0008006" key="6">
    <source>
        <dbReference type="Google" id="ProtNLM"/>
    </source>
</evidence>
<reference evidence="4" key="1">
    <citation type="journal article" date="2021" name="Nat. Commun.">
        <title>Genetic determinants of endophytism in the Arabidopsis root mycobiome.</title>
        <authorList>
            <person name="Mesny F."/>
            <person name="Miyauchi S."/>
            <person name="Thiergart T."/>
            <person name="Pickel B."/>
            <person name="Atanasova L."/>
            <person name="Karlsson M."/>
            <person name="Huettel B."/>
            <person name="Barry K.W."/>
            <person name="Haridas S."/>
            <person name="Chen C."/>
            <person name="Bauer D."/>
            <person name="Andreopoulos W."/>
            <person name="Pangilinan J."/>
            <person name="LaButti K."/>
            <person name="Riley R."/>
            <person name="Lipzen A."/>
            <person name="Clum A."/>
            <person name="Drula E."/>
            <person name="Henrissat B."/>
            <person name="Kohler A."/>
            <person name="Grigoriev I.V."/>
            <person name="Martin F.M."/>
            <person name="Hacquard S."/>
        </authorList>
    </citation>
    <scope>NUCLEOTIDE SEQUENCE</scope>
    <source>
        <strain evidence="4">MPI-CAGE-CH-0235</strain>
    </source>
</reference>
<accession>A0A8K0WTY0</accession>
<evidence type="ECO:0000256" key="3">
    <source>
        <dbReference type="ARBA" id="ARBA00023002"/>
    </source>
</evidence>
<dbReference type="EMBL" id="JAGPNK010000003">
    <property type="protein sequence ID" value="KAH7324706.1"/>
    <property type="molecule type" value="Genomic_DNA"/>
</dbReference>
<dbReference type="PRINTS" id="PR00080">
    <property type="entry name" value="SDRFAMILY"/>
</dbReference>